<evidence type="ECO:0000313" key="2">
    <source>
        <dbReference type="EMBL" id="KAG2267500.1"/>
    </source>
</evidence>
<keyword evidence="3" id="KW-1185">Reference proteome</keyword>
<feature type="transmembrane region" description="Helical" evidence="1">
    <location>
        <begin position="28"/>
        <end position="46"/>
    </location>
</feature>
<organism evidence="2 3">
    <name type="scientific">Brassica carinata</name>
    <name type="common">Ethiopian mustard</name>
    <name type="synonym">Abyssinian cabbage</name>
    <dbReference type="NCBI Taxonomy" id="52824"/>
    <lineage>
        <taxon>Eukaryota</taxon>
        <taxon>Viridiplantae</taxon>
        <taxon>Streptophyta</taxon>
        <taxon>Embryophyta</taxon>
        <taxon>Tracheophyta</taxon>
        <taxon>Spermatophyta</taxon>
        <taxon>Magnoliopsida</taxon>
        <taxon>eudicotyledons</taxon>
        <taxon>Gunneridae</taxon>
        <taxon>Pentapetalae</taxon>
        <taxon>rosids</taxon>
        <taxon>malvids</taxon>
        <taxon>Brassicales</taxon>
        <taxon>Brassicaceae</taxon>
        <taxon>Brassiceae</taxon>
        <taxon>Brassica</taxon>
    </lineage>
</organism>
<keyword evidence="1" id="KW-0812">Transmembrane</keyword>
<sequence length="81" mass="8985">MRARSLGGKLKAGLKMFGFFLGRATRTLALEFLYFLLDLAISLSFVQMKGRMKVQAAENGFKGTTNHKGFVKSPLGTTTFY</sequence>
<dbReference type="Proteomes" id="UP000886595">
    <property type="component" value="Unassembled WGS sequence"/>
</dbReference>
<dbReference type="AlphaFoldDB" id="A0A8X7QC81"/>
<evidence type="ECO:0000256" key="1">
    <source>
        <dbReference type="SAM" id="Phobius"/>
    </source>
</evidence>
<name>A0A8X7QC81_BRACI</name>
<keyword evidence="1" id="KW-0472">Membrane</keyword>
<comment type="caution">
    <text evidence="2">The sequence shown here is derived from an EMBL/GenBank/DDBJ whole genome shotgun (WGS) entry which is preliminary data.</text>
</comment>
<protein>
    <submittedName>
        <fullName evidence="2">Uncharacterized protein</fullName>
    </submittedName>
</protein>
<keyword evidence="1" id="KW-1133">Transmembrane helix</keyword>
<evidence type="ECO:0000313" key="3">
    <source>
        <dbReference type="Proteomes" id="UP000886595"/>
    </source>
</evidence>
<gene>
    <name evidence="2" type="ORF">Bca52824_062055</name>
</gene>
<dbReference type="EMBL" id="JAAMPC010000013">
    <property type="protein sequence ID" value="KAG2267500.1"/>
    <property type="molecule type" value="Genomic_DNA"/>
</dbReference>
<reference evidence="2 3" key="1">
    <citation type="submission" date="2020-02" db="EMBL/GenBank/DDBJ databases">
        <authorList>
            <person name="Ma Q."/>
            <person name="Huang Y."/>
            <person name="Song X."/>
            <person name="Pei D."/>
        </authorList>
    </citation>
    <scope>NUCLEOTIDE SEQUENCE [LARGE SCALE GENOMIC DNA]</scope>
    <source>
        <strain evidence="2">Sxm20200214</strain>
        <tissue evidence="2">Leaf</tissue>
    </source>
</reference>
<proteinExistence type="predicted"/>
<accession>A0A8X7QC81</accession>